<proteinExistence type="predicted"/>
<organism evidence="1">
    <name type="scientific">hydrothermal vent metagenome</name>
    <dbReference type="NCBI Taxonomy" id="652676"/>
    <lineage>
        <taxon>unclassified sequences</taxon>
        <taxon>metagenomes</taxon>
        <taxon>ecological metagenomes</taxon>
    </lineage>
</organism>
<sequence>MTDPTENVFPMIPSGAGHHEMLLAGRDEMASTNDSGLNLV</sequence>
<dbReference type="GO" id="GO:0003984">
    <property type="term" value="F:acetolactate synthase activity"/>
    <property type="evidence" value="ECO:0007669"/>
    <property type="project" value="UniProtKB-EC"/>
</dbReference>
<protein>
    <submittedName>
        <fullName evidence="1">Acetolactate synthase large subunit</fullName>
        <ecNumber evidence="1">2.2.1.6</ecNumber>
    </submittedName>
</protein>
<reference evidence="1" key="1">
    <citation type="submission" date="2016-10" db="EMBL/GenBank/DDBJ databases">
        <authorList>
            <person name="de Groot N.N."/>
        </authorList>
    </citation>
    <scope>NUCLEOTIDE SEQUENCE</scope>
</reference>
<accession>A0A1W1DNP3</accession>
<name>A0A1W1DNP3_9ZZZZ</name>
<dbReference type="EMBL" id="FPHT01000317">
    <property type="protein sequence ID" value="SFV83080.1"/>
    <property type="molecule type" value="Genomic_DNA"/>
</dbReference>
<keyword evidence="1" id="KW-0808">Transferase</keyword>
<evidence type="ECO:0000313" key="1">
    <source>
        <dbReference type="EMBL" id="SFV83080.1"/>
    </source>
</evidence>
<dbReference type="EC" id="2.2.1.6" evidence="1"/>
<dbReference type="AlphaFoldDB" id="A0A1W1DNP3"/>
<gene>
    <name evidence="1" type="ORF">MNB_SUP05-12-924</name>
</gene>